<organism evidence="1 2">
    <name type="scientific">Fraxinus pennsylvanica</name>
    <dbReference type="NCBI Taxonomy" id="56036"/>
    <lineage>
        <taxon>Eukaryota</taxon>
        <taxon>Viridiplantae</taxon>
        <taxon>Streptophyta</taxon>
        <taxon>Embryophyta</taxon>
        <taxon>Tracheophyta</taxon>
        <taxon>Spermatophyta</taxon>
        <taxon>Magnoliopsida</taxon>
        <taxon>eudicotyledons</taxon>
        <taxon>Gunneridae</taxon>
        <taxon>Pentapetalae</taxon>
        <taxon>asterids</taxon>
        <taxon>lamiids</taxon>
        <taxon>Lamiales</taxon>
        <taxon>Oleaceae</taxon>
        <taxon>Oleeae</taxon>
        <taxon>Fraxinus</taxon>
    </lineage>
</organism>
<protein>
    <submittedName>
        <fullName evidence="1">Uncharacterized protein</fullName>
    </submittedName>
</protein>
<gene>
    <name evidence="1" type="ORF">FPE_LOCUS8026</name>
</gene>
<dbReference type="AlphaFoldDB" id="A0AAD1Z2X8"/>
<evidence type="ECO:0000313" key="2">
    <source>
        <dbReference type="Proteomes" id="UP000834106"/>
    </source>
</evidence>
<evidence type="ECO:0000313" key="1">
    <source>
        <dbReference type="EMBL" id="CAI9760596.1"/>
    </source>
</evidence>
<accession>A0AAD1Z2X8</accession>
<dbReference type="Proteomes" id="UP000834106">
    <property type="component" value="Chromosome 5"/>
</dbReference>
<dbReference type="EMBL" id="OU503040">
    <property type="protein sequence ID" value="CAI9760596.1"/>
    <property type="molecule type" value="Genomic_DNA"/>
</dbReference>
<sequence length="152" mass="16984">MSVVRPVAVTTCAVMRIIRPLFSVGHELCASIIIILEMNLVTFSINHILRDLHMNPARPHLRSLTPASSLRSPHSPHLQKSELPRIQVPTHLIFPLRSLYLASLAPSSLSHFQESHAEAVSRRIFLHTPAYSSAALPHKPLQPTDSPDFRVQ</sequence>
<proteinExistence type="predicted"/>
<keyword evidence="2" id="KW-1185">Reference proteome</keyword>
<reference evidence="1" key="1">
    <citation type="submission" date="2023-05" db="EMBL/GenBank/DDBJ databases">
        <authorList>
            <person name="Huff M."/>
        </authorList>
    </citation>
    <scope>NUCLEOTIDE SEQUENCE</scope>
</reference>
<name>A0AAD1Z2X8_9LAMI</name>